<evidence type="ECO:0000259" key="12">
    <source>
        <dbReference type="PROSITE" id="PS50113"/>
    </source>
</evidence>
<evidence type="ECO:0000256" key="9">
    <source>
        <dbReference type="SAM" id="Phobius"/>
    </source>
</evidence>
<feature type="domain" description="PAS" evidence="11">
    <location>
        <begin position="290"/>
        <end position="362"/>
    </location>
</feature>
<protein>
    <recommendedName>
        <fullName evidence="2">histidine kinase</fullName>
        <ecNumber evidence="2">2.7.13.3</ecNumber>
    </recommendedName>
</protein>
<feature type="transmembrane region" description="Helical" evidence="9">
    <location>
        <begin position="174"/>
        <end position="196"/>
    </location>
</feature>
<comment type="caution">
    <text evidence="13">The sequence shown here is derived from an EMBL/GenBank/DDBJ whole genome shotgun (WGS) entry which is preliminary data.</text>
</comment>
<evidence type="ECO:0000259" key="10">
    <source>
        <dbReference type="PROSITE" id="PS50109"/>
    </source>
</evidence>
<dbReference type="SUPFAM" id="SSF47384">
    <property type="entry name" value="Homodimeric domain of signal transducing histidine kinase"/>
    <property type="match status" value="1"/>
</dbReference>
<dbReference type="InterPro" id="IPR004358">
    <property type="entry name" value="Sig_transdc_His_kin-like_C"/>
</dbReference>
<dbReference type="EMBL" id="LWQU01000156">
    <property type="protein sequence ID" value="OAN48749.1"/>
    <property type="molecule type" value="Genomic_DNA"/>
</dbReference>
<keyword evidence="3" id="KW-0597">Phosphoprotein</keyword>
<keyword evidence="7" id="KW-0067">ATP-binding</keyword>
<dbReference type="InterPro" id="IPR036890">
    <property type="entry name" value="HATPase_C_sf"/>
</dbReference>
<dbReference type="InterPro" id="IPR003594">
    <property type="entry name" value="HATPase_dom"/>
</dbReference>
<feature type="domain" description="Histidine kinase" evidence="10">
    <location>
        <begin position="438"/>
        <end position="653"/>
    </location>
</feature>
<organism evidence="13 14">
    <name type="scientific">Magnetospirillum moscoviense</name>
    <dbReference type="NCBI Taxonomy" id="1437059"/>
    <lineage>
        <taxon>Bacteria</taxon>
        <taxon>Pseudomonadati</taxon>
        <taxon>Pseudomonadota</taxon>
        <taxon>Alphaproteobacteria</taxon>
        <taxon>Rhodospirillales</taxon>
        <taxon>Rhodospirillaceae</taxon>
        <taxon>Magnetospirillum</taxon>
    </lineage>
</organism>
<dbReference type="PROSITE" id="PS50113">
    <property type="entry name" value="PAC"/>
    <property type="match status" value="1"/>
</dbReference>
<keyword evidence="6 13" id="KW-0418">Kinase</keyword>
<keyword evidence="9" id="KW-0472">Membrane</keyword>
<dbReference type="OrthoDB" id="9795133at2"/>
<keyword evidence="9" id="KW-0812">Transmembrane</keyword>
<keyword evidence="14" id="KW-1185">Reference proteome</keyword>
<evidence type="ECO:0000259" key="11">
    <source>
        <dbReference type="PROSITE" id="PS50112"/>
    </source>
</evidence>
<dbReference type="SMART" id="SM00388">
    <property type="entry name" value="HisKA"/>
    <property type="match status" value="1"/>
</dbReference>
<dbReference type="STRING" id="1437059.A6A05_14635"/>
<feature type="domain" description="PAC" evidence="12">
    <location>
        <begin position="366"/>
        <end position="418"/>
    </location>
</feature>
<evidence type="ECO:0000256" key="7">
    <source>
        <dbReference type="ARBA" id="ARBA00022840"/>
    </source>
</evidence>
<keyword evidence="5" id="KW-0547">Nucleotide-binding</keyword>
<dbReference type="Pfam" id="PF00512">
    <property type="entry name" value="HisKA"/>
    <property type="match status" value="1"/>
</dbReference>
<dbReference type="PROSITE" id="PS50109">
    <property type="entry name" value="HIS_KIN"/>
    <property type="match status" value="1"/>
</dbReference>
<dbReference type="RefSeq" id="WP_068502518.1">
    <property type="nucleotide sequence ID" value="NZ_LWQU01000156.1"/>
</dbReference>
<comment type="catalytic activity">
    <reaction evidence="1">
        <text>ATP + protein L-histidine = ADP + protein N-phospho-L-histidine.</text>
        <dbReference type="EC" id="2.7.13.3"/>
    </reaction>
</comment>
<dbReference type="Gene3D" id="3.30.565.10">
    <property type="entry name" value="Histidine kinase-like ATPase, C-terminal domain"/>
    <property type="match status" value="1"/>
</dbReference>
<accession>A0A178MJH7</accession>
<dbReference type="PANTHER" id="PTHR43065:SF10">
    <property type="entry name" value="PEROXIDE STRESS-ACTIVATED HISTIDINE KINASE MAK3"/>
    <property type="match status" value="1"/>
</dbReference>
<dbReference type="AlphaFoldDB" id="A0A178MJH7"/>
<dbReference type="PANTHER" id="PTHR43065">
    <property type="entry name" value="SENSOR HISTIDINE KINASE"/>
    <property type="match status" value="1"/>
</dbReference>
<evidence type="ECO:0000313" key="13">
    <source>
        <dbReference type="EMBL" id="OAN48749.1"/>
    </source>
</evidence>
<dbReference type="InterPro" id="IPR000014">
    <property type="entry name" value="PAS"/>
</dbReference>
<dbReference type="SUPFAM" id="SSF55785">
    <property type="entry name" value="PYP-like sensor domain (PAS domain)"/>
    <property type="match status" value="1"/>
</dbReference>
<dbReference type="GO" id="GO:0005524">
    <property type="term" value="F:ATP binding"/>
    <property type="evidence" value="ECO:0007669"/>
    <property type="project" value="UniProtKB-KW"/>
</dbReference>
<dbReference type="NCBIfam" id="TIGR00229">
    <property type="entry name" value="sensory_box"/>
    <property type="match status" value="1"/>
</dbReference>
<dbReference type="InterPro" id="IPR005467">
    <property type="entry name" value="His_kinase_dom"/>
</dbReference>
<sequence>MNARNPLIGRTFLQTMPIAAMALVVMLLGVLLWVLQRTELEEERLTLIKDILWVEQNIHFHLTSAEEKLAQMATDLERGTLSPDGFAISARALIANNKEIDRILLRDETGRAILAMPPAAGDPYGYSPDETAPWWTAFSLARSVGRAAWTGSFIAPGRGPVFEVHVPVYRHRQFVGTIVGIFATEGLLTHLVPWWVAEKYKVELVDAGGAVLGTKTGVDLFQPGPSHQVGLNPPGQGVAVVATVYRSATNLVRNILAAAIFTLAVVAAFSLWLLRRSVQRRQAAEQALLAEHAFRKAMEDSLTVGMRARDLDGRITYVNPAFCQMVGWSAAELVGTAPPMPYWLPEELDQTMEMHRRVMAGDAPPDGFEIQFRRKNGEPFWALVYEAPLIGADGRQTGWMASVLDVTERKRAQEMARQQQEQLQRTARLITMGEMASTLAHELNQPLSAIASYTAGCLNRLDSPRFEREDLRPALTKVGQQAQRAGQIIRRVHDFVRKSEPRLNACALNQVIEDSVGFIEFDARQRGIPIQVALAGADPQVEADRILLEQVVLNLVRNAIEAMSHADHSGAPLVITVEAADDHAVVKVADHGPGIAPDAADSLFQPFFTTKDEGMGMGLNICRSIIEFHRGRLWFEPNPSGGSVFCFSLPTRAA</sequence>
<dbReference type="EC" id="2.7.13.3" evidence="2"/>
<dbReference type="SMART" id="SM00091">
    <property type="entry name" value="PAS"/>
    <property type="match status" value="1"/>
</dbReference>
<evidence type="ECO:0000256" key="5">
    <source>
        <dbReference type="ARBA" id="ARBA00022741"/>
    </source>
</evidence>
<dbReference type="GO" id="GO:0000155">
    <property type="term" value="F:phosphorelay sensor kinase activity"/>
    <property type="evidence" value="ECO:0007669"/>
    <property type="project" value="InterPro"/>
</dbReference>
<dbReference type="Pfam" id="PF00989">
    <property type="entry name" value="PAS"/>
    <property type="match status" value="1"/>
</dbReference>
<dbReference type="SUPFAM" id="SSF55874">
    <property type="entry name" value="ATPase domain of HSP90 chaperone/DNA topoisomerase II/histidine kinase"/>
    <property type="match status" value="1"/>
</dbReference>
<feature type="transmembrane region" description="Helical" evidence="9">
    <location>
        <begin position="12"/>
        <end position="35"/>
    </location>
</feature>
<keyword evidence="9" id="KW-1133">Transmembrane helix</keyword>
<dbReference type="InterPro" id="IPR013767">
    <property type="entry name" value="PAS_fold"/>
</dbReference>
<dbReference type="Pfam" id="PF02518">
    <property type="entry name" value="HATPase_c"/>
    <property type="match status" value="1"/>
</dbReference>
<dbReference type="SMART" id="SM00086">
    <property type="entry name" value="PAC"/>
    <property type="match status" value="1"/>
</dbReference>
<keyword evidence="4" id="KW-0808">Transferase</keyword>
<evidence type="ECO:0000256" key="4">
    <source>
        <dbReference type="ARBA" id="ARBA00022679"/>
    </source>
</evidence>
<dbReference type="InterPro" id="IPR001610">
    <property type="entry name" value="PAC"/>
</dbReference>
<name>A0A178MJH7_9PROT</name>
<evidence type="ECO:0000313" key="14">
    <source>
        <dbReference type="Proteomes" id="UP000078543"/>
    </source>
</evidence>
<dbReference type="Gene3D" id="1.10.287.130">
    <property type="match status" value="1"/>
</dbReference>
<dbReference type="InterPro" id="IPR035965">
    <property type="entry name" value="PAS-like_dom_sf"/>
</dbReference>
<proteinExistence type="predicted"/>
<evidence type="ECO:0000256" key="6">
    <source>
        <dbReference type="ARBA" id="ARBA00022777"/>
    </source>
</evidence>
<reference evidence="13 14" key="1">
    <citation type="submission" date="2016-04" db="EMBL/GenBank/DDBJ databases">
        <title>Draft genome sequence of freshwater magnetotactic bacteria Magnetospirillum marisnigri SP-1 and Magnetospirillum moscoviense BB-1.</title>
        <authorList>
            <person name="Koziaeva V."/>
            <person name="Dziuba M.V."/>
            <person name="Ivanov T.M."/>
            <person name="Kuznetsov B."/>
            <person name="Grouzdev D.S."/>
        </authorList>
    </citation>
    <scope>NUCLEOTIDE SEQUENCE [LARGE SCALE GENOMIC DNA]</scope>
    <source>
        <strain evidence="13 14">BB-1</strain>
    </source>
</reference>
<dbReference type="GO" id="GO:0006355">
    <property type="term" value="P:regulation of DNA-templated transcription"/>
    <property type="evidence" value="ECO:0007669"/>
    <property type="project" value="InterPro"/>
</dbReference>
<dbReference type="PROSITE" id="PS50112">
    <property type="entry name" value="PAS"/>
    <property type="match status" value="1"/>
</dbReference>
<dbReference type="CDD" id="cd00082">
    <property type="entry name" value="HisKA"/>
    <property type="match status" value="1"/>
</dbReference>
<dbReference type="SMART" id="SM00387">
    <property type="entry name" value="HATPase_c"/>
    <property type="match status" value="1"/>
</dbReference>
<evidence type="ECO:0000256" key="3">
    <source>
        <dbReference type="ARBA" id="ARBA00022553"/>
    </source>
</evidence>
<feature type="transmembrane region" description="Helical" evidence="9">
    <location>
        <begin position="255"/>
        <end position="274"/>
    </location>
</feature>
<dbReference type="PRINTS" id="PR00344">
    <property type="entry name" value="BCTRLSENSOR"/>
</dbReference>
<dbReference type="CDD" id="cd00130">
    <property type="entry name" value="PAS"/>
    <property type="match status" value="1"/>
</dbReference>
<gene>
    <name evidence="13" type="ORF">A6A05_14635</name>
</gene>
<dbReference type="InterPro" id="IPR003661">
    <property type="entry name" value="HisK_dim/P_dom"/>
</dbReference>
<dbReference type="InterPro" id="IPR036097">
    <property type="entry name" value="HisK_dim/P_sf"/>
</dbReference>
<evidence type="ECO:0000256" key="2">
    <source>
        <dbReference type="ARBA" id="ARBA00012438"/>
    </source>
</evidence>
<dbReference type="Proteomes" id="UP000078543">
    <property type="component" value="Unassembled WGS sequence"/>
</dbReference>
<evidence type="ECO:0000256" key="8">
    <source>
        <dbReference type="ARBA" id="ARBA00023012"/>
    </source>
</evidence>
<keyword evidence="8" id="KW-0902">Two-component regulatory system</keyword>
<dbReference type="Gene3D" id="3.30.450.20">
    <property type="entry name" value="PAS domain"/>
    <property type="match status" value="1"/>
</dbReference>
<dbReference type="InterPro" id="IPR000700">
    <property type="entry name" value="PAS-assoc_C"/>
</dbReference>
<evidence type="ECO:0000256" key="1">
    <source>
        <dbReference type="ARBA" id="ARBA00000085"/>
    </source>
</evidence>